<evidence type="ECO:0000256" key="4">
    <source>
        <dbReference type="ARBA" id="ARBA00018725"/>
    </source>
</evidence>
<dbReference type="GO" id="GO:0009654">
    <property type="term" value="C:photosystem II oxygen evolving complex"/>
    <property type="evidence" value="ECO:0007669"/>
    <property type="project" value="InterPro"/>
</dbReference>
<evidence type="ECO:0000256" key="12">
    <source>
        <dbReference type="SAM" id="Phobius"/>
    </source>
</evidence>
<accession>A0A2U1LR82</accession>
<keyword evidence="8" id="KW-0809">Transit peptide</keyword>
<dbReference type="InterPro" id="IPR006814">
    <property type="entry name" value="PSII_PsbR"/>
</dbReference>
<keyword evidence="5" id="KW-0150">Chloroplast</keyword>
<evidence type="ECO:0000256" key="3">
    <source>
        <dbReference type="ARBA" id="ARBA00006659"/>
    </source>
</evidence>
<comment type="function">
    <text evidence="1">Associated with the oxygen-evolving complex of photosystem II.</text>
</comment>
<keyword evidence="12" id="KW-1133">Transmembrane helix</keyword>
<gene>
    <name evidence="13" type="ORF">CTI12_AA466320</name>
</gene>
<evidence type="ECO:0000313" key="13">
    <source>
        <dbReference type="EMBL" id="PWA51500.1"/>
    </source>
</evidence>
<dbReference type="AlphaFoldDB" id="A0A2U1LR82"/>
<dbReference type="PANTHER" id="PTHR34369:SF2">
    <property type="entry name" value="PHOTOSYSTEM II 10 KDA POLYPEPTIDE, CHLOROPLASTIC"/>
    <property type="match status" value="1"/>
</dbReference>
<dbReference type="GO" id="GO:0015979">
    <property type="term" value="P:photosynthesis"/>
    <property type="evidence" value="ECO:0007669"/>
    <property type="project" value="UniProtKB-KW"/>
</dbReference>
<protein>
    <recommendedName>
        <fullName evidence="4">Photosystem II 10 kDa polypeptide, chloroplastic</fullName>
    </recommendedName>
</protein>
<evidence type="ECO:0000313" key="14">
    <source>
        <dbReference type="Proteomes" id="UP000245207"/>
    </source>
</evidence>
<keyword evidence="9" id="KW-0793">Thylakoid</keyword>
<reference evidence="13 14" key="1">
    <citation type="journal article" date="2018" name="Mol. Plant">
        <title>The genome of Artemisia annua provides insight into the evolution of Asteraceae family and artemisinin biosynthesis.</title>
        <authorList>
            <person name="Shen Q."/>
            <person name="Zhang L."/>
            <person name="Liao Z."/>
            <person name="Wang S."/>
            <person name="Yan T."/>
            <person name="Shi P."/>
            <person name="Liu M."/>
            <person name="Fu X."/>
            <person name="Pan Q."/>
            <person name="Wang Y."/>
            <person name="Lv Z."/>
            <person name="Lu X."/>
            <person name="Zhang F."/>
            <person name="Jiang W."/>
            <person name="Ma Y."/>
            <person name="Chen M."/>
            <person name="Hao X."/>
            <person name="Li L."/>
            <person name="Tang Y."/>
            <person name="Lv G."/>
            <person name="Zhou Y."/>
            <person name="Sun X."/>
            <person name="Brodelius P.E."/>
            <person name="Rose J.K.C."/>
            <person name="Tang K."/>
        </authorList>
    </citation>
    <scope>NUCLEOTIDE SEQUENCE [LARGE SCALE GENOMIC DNA]</scope>
    <source>
        <strain evidence="14">cv. Huhao1</strain>
        <tissue evidence="13">Leaf</tissue>
    </source>
</reference>
<evidence type="ECO:0000256" key="2">
    <source>
        <dbReference type="ARBA" id="ARBA00004334"/>
    </source>
</evidence>
<keyword evidence="7" id="KW-0934">Plastid</keyword>
<organism evidence="13 14">
    <name type="scientific">Artemisia annua</name>
    <name type="common">Sweet wormwood</name>
    <dbReference type="NCBI Taxonomy" id="35608"/>
    <lineage>
        <taxon>Eukaryota</taxon>
        <taxon>Viridiplantae</taxon>
        <taxon>Streptophyta</taxon>
        <taxon>Embryophyta</taxon>
        <taxon>Tracheophyta</taxon>
        <taxon>Spermatophyta</taxon>
        <taxon>Magnoliopsida</taxon>
        <taxon>eudicotyledons</taxon>
        <taxon>Gunneridae</taxon>
        <taxon>Pentapetalae</taxon>
        <taxon>asterids</taxon>
        <taxon>campanulids</taxon>
        <taxon>Asterales</taxon>
        <taxon>Asteraceae</taxon>
        <taxon>Asteroideae</taxon>
        <taxon>Anthemideae</taxon>
        <taxon>Artemisiinae</taxon>
        <taxon>Artemisia</taxon>
    </lineage>
</organism>
<comment type="subcellular location">
    <subcellularLocation>
        <location evidence="2">Plastid</location>
        <location evidence="2">Chloroplast thylakoid membrane</location>
    </subcellularLocation>
</comment>
<keyword evidence="14" id="KW-1185">Reference proteome</keyword>
<name>A0A2U1LR82_ARTAN</name>
<keyword evidence="10 12" id="KW-0472">Membrane</keyword>
<evidence type="ECO:0000256" key="8">
    <source>
        <dbReference type="ARBA" id="ARBA00022946"/>
    </source>
</evidence>
<keyword evidence="12" id="KW-0812">Transmembrane</keyword>
<proteinExistence type="inferred from homology"/>
<evidence type="ECO:0000256" key="11">
    <source>
        <dbReference type="ARBA" id="ARBA00023276"/>
    </source>
</evidence>
<comment type="caution">
    <text evidence="13">The sequence shown here is derived from an EMBL/GenBank/DDBJ whole genome shotgun (WGS) entry which is preliminary data.</text>
</comment>
<dbReference type="STRING" id="35608.A0A2U1LR82"/>
<dbReference type="Proteomes" id="UP000245207">
    <property type="component" value="Unassembled WGS sequence"/>
</dbReference>
<dbReference type="PANTHER" id="PTHR34369">
    <property type="entry name" value="PHOTOSYSTEM II 10 KDA POLYPEPTIDE, CHLOROPLASTIC"/>
    <property type="match status" value="1"/>
</dbReference>
<evidence type="ECO:0000256" key="6">
    <source>
        <dbReference type="ARBA" id="ARBA00022531"/>
    </source>
</evidence>
<dbReference type="Pfam" id="PF04725">
    <property type="entry name" value="PsbR"/>
    <property type="match status" value="1"/>
</dbReference>
<evidence type="ECO:0000256" key="10">
    <source>
        <dbReference type="ARBA" id="ARBA00023136"/>
    </source>
</evidence>
<sequence length="291" mass="32164">MSINDYCTKIKSMADRVQNLGSPVSENNLVTYAVNGLDSRFATILKIIRHCEPLPTFETTRNMLLLEESTFKEAVDNANILGNSSSAPNALLTTKSDTKDNGVKSISKTNHIMNATCHHANHPFMYDCKYYHLTLSYLHQKSNKHRLKKRRMAATVMSSLTLKPSSPFTAVKGLPSLPKKTSFKVSASGGKKIKTDKPYVKILRYRFANPKVQLFLTKFTYLLQGKGVYQFVDKYGANVDGYSPIYNEEEWSPSGDVYVGGTTGLLIWAVTLAGILGGGALLVYSTSALAQ</sequence>
<keyword evidence="6" id="KW-0602">Photosynthesis</keyword>
<evidence type="ECO:0000256" key="7">
    <source>
        <dbReference type="ARBA" id="ARBA00022640"/>
    </source>
</evidence>
<dbReference type="GO" id="GO:0009535">
    <property type="term" value="C:chloroplast thylakoid membrane"/>
    <property type="evidence" value="ECO:0007669"/>
    <property type="project" value="UniProtKB-SubCell"/>
</dbReference>
<dbReference type="Pfam" id="PF14223">
    <property type="entry name" value="Retrotran_gag_2"/>
    <property type="match status" value="1"/>
</dbReference>
<comment type="similarity">
    <text evidence="3">Belongs to the psbR family.</text>
</comment>
<evidence type="ECO:0000256" key="1">
    <source>
        <dbReference type="ARBA" id="ARBA00002966"/>
    </source>
</evidence>
<dbReference type="EMBL" id="PKPP01008138">
    <property type="protein sequence ID" value="PWA51500.1"/>
    <property type="molecule type" value="Genomic_DNA"/>
</dbReference>
<feature type="transmembrane region" description="Helical" evidence="12">
    <location>
        <begin position="265"/>
        <end position="284"/>
    </location>
</feature>
<keyword evidence="11" id="KW-0604">Photosystem II</keyword>
<dbReference type="OrthoDB" id="496093at2759"/>
<evidence type="ECO:0000256" key="5">
    <source>
        <dbReference type="ARBA" id="ARBA00022528"/>
    </source>
</evidence>
<evidence type="ECO:0000256" key="9">
    <source>
        <dbReference type="ARBA" id="ARBA00023078"/>
    </source>
</evidence>